<accession>A0ABR1KTX5</accession>
<reference evidence="6 7" key="1">
    <citation type="submission" date="2024-04" db="EMBL/GenBank/DDBJ databases">
        <title>Phyllosticta paracitricarpa is synonymous to the EU quarantine fungus P. citricarpa based on phylogenomic analyses.</title>
        <authorList>
            <consortium name="Lawrence Berkeley National Laboratory"/>
            <person name="Van Ingen-Buijs V.A."/>
            <person name="Van Westerhoven A.C."/>
            <person name="Haridas S."/>
            <person name="Skiadas P."/>
            <person name="Martin F."/>
            <person name="Groenewald J.Z."/>
            <person name="Crous P.W."/>
            <person name="Seidl M.F."/>
        </authorList>
    </citation>
    <scope>NUCLEOTIDE SEQUENCE [LARGE SCALE GENOMIC DNA]</scope>
    <source>
        <strain evidence="6 7">CBS 123371</strain>
    </source>
</reference>
<name>A0ABR1KTX5_9PEZI</name>
<keyword evidence="7" id="KW-1185">Reference proteome</keyword>
<comment type="function">
    <text evidence="1">Required for respiratory activity and maintenance and expression of the mitochondrial genome.</text>
</comment>
<keyword evidence="5" id="KW-0809">Transit peptide</keyword>
<comment type="subcellular location">
    <subcellularLocation>
        <location evidence="2">Mitochondrion</location>
    </subcellularLocation>
</comment>
<sequence length="107" mass="12618">WKVQKDALNRKFEGASWRPAKRVSPDAVIGIRELHKTDPQAFNTSVLANRFKISSEAVRRILKSKFQPSDEEMADKRERWERRGERVWKKLSDTGVRPPKKWREMGV</sequence>
<organism evidence="6 7">
    <name type="scientific">Phyllosticta citriasiana</name>
    <dbReference type="NCBI Taxonomy" id="595635"/>
    <lineage>
        <taxon>Eukaryota</taxon>
        <taxon>Fungi</taxon>
        <taxon>Dikarya</taxon>
        <taxon>Ascomycota</taxon>
        <taxon>Pezizomycotina</taxon>
        <taxon>Dothideomycetes</taxon>
        <taxon>Dothideomycetes incertae sedis</taxon>
        <taxon>Botryosphaeriales</taxon>
        <taxon>Phyllostictaceae</taxon>
        <taxon>Phyllosticta</taxon>
    </lineage>
</organism>
<dbReference type="Pfam" id="PF06413">
    <property type="entry name" value="Neugrin"/>
    <property type="match status" value="1"/>
</dbReference>
<comment type="similarity">
    <text evidence="3">Belongs to the RRG9 family.</text>
</comment>
<protein>
    <recommendedName>
        <fullName evidence="4">Required for respiratory growth protein 9, mitochondrial</fullName>
    </recommendedName>
</protein>
<proteinExistence type="inferred from homology"/>
<dbReference type="PANTHER" id="PTHR13475:SF3">
    <property type="entry name" value="NEUGRIN"/>
    <property type="match status" value="1"/>
</dbReference>
<evidence type="ECO:0000256" key="4">
    <source>
        <dbReference type="ARBA" id="ARBA00013566"/>
    </source>
</evidence>
<evidence type="ECO:0000313" key="7">
    <source>
        <dbReference type="Proteomes" id="UP001363622"/>
    </source>
</evidence>
<evidence type="ECO:0000256" key="3">
    <source>
        <dbReference type="ARBA" id="ARBA00010895"/>
    </source>
</evidence>
<feature type="non-terminal residue" evidence="6">
    <location>
        <position position="107"/>
    </location>
</feature>
<dbReference type="Proteomes" id="UP001363622">
    <property type="component" value="Unassembled WGS sequence"/>
</dbReference>
<gene>
    <name evidence="6" type="ORF">IWZ03DRAFT_286713</name>
</gene>
<dbReference type="PANTHER" id="PTHR13475">
    <property type="entry name" value="NEUGRIN"/>
    <property type="match status" value="1"/>
</dbReference>
<evidence type="ECO:0000313" key="6">
    <source>
        <dbReference type="EMBL" id="KAK7518746.1"/>
    </source>
</evidence>
<dbReference type="InterPro" id="IPR010487">
    <property type="entry name" value="NGRN/Rrg9"/>
</dbReference>
<dbReference type="EMBL" id="JBBPHU010000004">
    <property type="protein sequence ID" value="KAK7518746.1"/>
    <property type="molecule type" value="Genomic_DNA"/>
</dbReference>
<feature type="non-terminal residue" evidence="6">
    <location>
        <position position="1"/>
    </location>
</feature>
<evidence type="ECO:0000256" key="1">
    <source>
        <dbReference type="ARBA" id="ARBA00003548"/>
    </source>
</evidence>
<evidence type="ECO:0000256" key="5">
    <source>
        <dbReference type="ARBA" id="ARBA00022946"/>
    </source>
</evidence>
<evidence type="ECO:0000256" key="2">
    <source>
        <dbReference type="ARBA" id="ARBA00004173"/>
    </source>
</evidence>
<comment type="caution">
    <text evidence="6">The sequence shown here is derived from an EMBL/GenBank/DDBJ whole genome shotgun (WGS) entry which is preliminary data.</text>
</comment>